<dbReference type="Proteomes" id="UP001642409">
    <property type="component" value="Unassembled WGS sequence"/>
</dbReference>
<dbReference type="AlphaFoldDB" id="A0AA86U1X5"/>
<keyword evidence="3" id="KW-1185">Reference proteome</keyword>
<comment type="caution">
    <text evidence="1">The sequence shown here is derived from an EMBL/GenBank/DDBJ whole genome shotgun (WGS) entry which is preliminary data.</text>
</comment>
<proteinExistence type="predicted"/>
<accession>A0AA86U1X5</accession>
<name>A0AA86U1X5_9EUKA</name>
<protein>
    <submittedName>
        <fullName evidence="2">Hypothetical_protein</fullName>
    </submittedName>
</protein>
<sequence>MTQAKPILKITVEPINTAKKEYSICYQQQILTMYEQGMSFDEIKACKYGLQGISIQTIYKFLDKYKIPKRIKKAGKIYLPVALQFCNKCDNLQQIDDNTSIENVEQHIRKNFDTEISQYEQSDLTCPQSPQREINQFYEAQIIENYLYEMLCQLETCSTQNTVEINPEISSYLNENKQYIIEDNLLFLQIFSSIFRYILLFKAQQQEKPCQTQLLTQYLSNYLLNEPFSKISCFRILNLTDDEEIQLSNMFMKKLISALVWDDYLYVFINQDNLTNIMIWMQQIKINSTVLAIEQIQINEIK</sequence>
<reference evidence="2 3" key="2">
    <citation type="submission" date="2024-07" db="EMBL/GenBank/DDBJ databases">
        <authorList>
            <person name="Akdeniz Z."/>
        </authorList>
    </citation>
    <scope>NUCLEOTIDE SEQUENCE [LARGE SCALE GENOMIC DNA]</scope>
</reference>
<dbReference type="Gene3D" id="1.10.10.60">
    <property type="entry name" value="Homeodomain-like"/>
    <property type="match status" value="1"/>
</dbReference>
<evidence type="ECO:0000313" key="2">
    <source>
        <dbReference type="EMBL" id="CAL5975904.1"/>
    </source>
</evidence>
<organism evidence="1">
    <name type="scientific">Hexamita inflata</name>
    <dbReference type="NCBI Taxonomy" id="28002"/>
    <lineage>
        <taxon>Eukaryota</taxon>
        <taxon>Metamonada</taxon>
        <taxon>Diplomonadida</taxon>
        <taxon>Hexamitidae</taxon>
        <taxon>Hexamitinae</taxon>
        <taxon>Hexamita</taxon>
    </lineage>
</organism>
<gene>
    <name evidence="1" type="ORF">HINF_LOCUS15753</name>
    <name evidence="2" type="ORF">HINF_LOCUS3565</name>
</gene>
<evidence type="ECO:0000313" key="3">
    <source>
        <dbReference type="Proteomes" id="UP001642409"/>
    </source>
</evidence>
<reference evidence="1" key="1">
    <citation type="submission" date="2023-06" db="EMBL/GenBank/DDBJ databases">
        <authorList>
            <person name="Kurt Z."/>
        </authorList>
    </citation>
    <scope>NUCLEOTIDE SEQUENCE</scope>
</reference>
<dbReference type="EMBL" id="CATOUU010000386">
    <property type="protein sequence ID" value="CAI9928108.1"/>
    <property type="molecule type" value="Genomic_DNA"/>
</dbReference>
<dbReference type="EMBL" id="CAXDID020000006">
    <property type="protein sequence ID" value="CAL5975904.1"/>
    <property type="molecule type" value="Genomic_DNA"/>
</dbReference>
<evidence type="ECO:0000313" key="1">
    <source>
        <dbReference type="EMBL" id="CAI9928108.1"/>
    </source>
</evidence>